<evidence type="ECO:0000256" key="2">
    <source>
        <dbReference type="ARBA" id="ARBA00006285"/>
    </source>
</evidence>
<dbReference type="InterPro" id="IPR001763">
    <property type="entry name" value="Rhodanese-like_dom"/>
</dbReference>
<accession>A0A6A0H9H1</accession>
<dbReference type="InterPro" id="IPR025705">
    <property type="entry name" value="Beta_hexosaminidase_sua/sub"/>
</dbReference>
<comment type="caution">
    <text evidence="8">The sequence shown here is derived from an EMBL/GenBank/DDBJ whole genome shotgun (WGS) entry which is preliminary data.</text>
</comment>
<reference evidence="8" key="2">
    <citation type="journal article" date="2018" name="Environ. Sci. Technol.">
        <title>The Toxicogenome of Hyalella azteca: A Model for Sediment Ecotoxicology and Evolutionary Toxicology.</title>
        <authorList>
            <person name="Poynton H.C."/>
            <person name="Hasenbein S."/>
            <person name="Benoit J.B."/>
            <person name="Sepulveda M.S."/>
            <person name="Poelchau M.F."/>
            <person name="Hughes D.S.T."/>
            <person name="Murali S.C."/>
            <person name="Chen S."/>
            <person name="Glastad K.M."/>
            <person name="Goodisman M.A.D."/>
            <person name="Werren J.H."/>
            <person name="Vineis J.H."/>
            <person name="Bowen J.L."/>
            <person name="Friedrich M."/>
            <person name="Jones J."/>
            <person name="Robertson H.M."/>
            <person name="Feyereisen R."/>
            <person name="Mechler-Hickson A."/>
            <person name="Mathers N."/>
            <person name="Lee C.E."/>
            <person name="Colbourne J.K."/>
            <person name="Biales A."/>
            <person name="Johnston J.S."/>
            <person name="Wellborn G.A."/>
            <person name="Rosendale A.J."/>
            <person name="Cridge A.G."/>
            <person name="Munoz-Torres M.C."/>
            <person name="Bain P.A."/>
            <person name="Manny A.R."/>
            <person name="Major K.M."/>
            <person name="Lambert F.N."/>
            <person name="Vulpe C.D."/>
            <person name="Tuck P."/>
            <person name="Blalock B.J."/>
            <person name="Lin Y.Y."/>
            <person name="Smith M.E."/>
            <person name="Ochoa-Acuna H."/>
            <person name="Chen M.M."/>
            <person name="Childers C.P."/>
            <person name="Qu J."/>
            <person name="Dugan S."/>
            <person name="Lee S.L."/>
            <person name="Chao H."/>
            <person name="Dinh H."/>
            <person name="Han Y."/>
            <person name="Doddapaneni H."/>
            <person name="Worley K.C."/>
            <person name="Muzny D.M."/>
            <person name="Gibbs R.A."/>
            <person name="Richards S."/>
        </authorList>
    </citation>
    <scope>NUCLEOTIDE SEQUENCE</scope>
    <source>
        <strain evidence="8">HAZT.00-mixed</strain>
        <tissue evidence="8">Whole organism</tissue>
    </source>
</reference>
<sequence length="318" mass="35664">METLAQLIDYEEIEKKLMIVNSADIKDEPAFPYRGLMLDTSRNFITVEAIKRTIDTMSANKLNTFHWHITDSYTFPLALKSLPKMAYYGTYSPRQVYLPEDVKGLVEYARVRGVRVVPELDAPAHVGFGWQWGPQEGLGNLTVCVDQEPWQEFCLQPPCGQLNIANQNIYTILGKIYQEMLDMFGPLDLFHFGGDEKYRLIFSNKDAWYLDCGFSAWVGEGLNSCSPYKGWQLVYDNSPKKIALNVSTEVDFSLILGGEAPLWTEQADSLTIDGRSTAWSTIANVSSNAASRPTDSSLSGATKTKADVIVIDDNLKRS</sequence>
<dbReference type="GO" id="GO:0005975">
    <property type="term" value="P:carbohydrate metabolic process"/>
    <property type="evidence" value="ECO:0007669"/>
    <property type="project" value="InterPro"/>
</dbReference>
<dbReference type="InterPro" id="IPR015883">
    <property type="entry name" value="Glyco_hydro_20_cat"/>
</dbReference>
<evidence type="ECO:0000256" key="6">
    <source>
        <dbReference type="PIRSR" id="PIRSR625705-1"/>
    </source>
</evidence>
<evidence type="ECO:0000256" key="3">
    <source>
        <dbReference type="ARBA" id="ARBA00012663"/>
    </source>
</evidence>
<keyword evidence="5" id="KW-0378">Hydrolase</keyword>
<reference evidence="8" key="3">
    <citation type="submission" date="2019-06" db="EMBL/GenBank/DDBJ databases">
        <authorList>
            <person name="Poynton C."/>
            <person name="Hasenbein S."/>
            <person name="Benoit J.B."/>
            <person name="Sepulveda M.S."/>
            <person name="Poelchau M.F."/>
            <person name="Murali S.C."/>
            <person name="Chen S."/>
            <person name="Glastad K.M."/>
            <person name="Werren J.H."/>
            <person name="Vineis J.H."/>
            <person name="Bowen J.L."/>
            <person name="Friedrich M."/>
            <person name="Jones J."/>
            <person name="Robertson H.M."/>
            <person name="Feyereisen R."/>
            <person name="Mechler-Hickson A."/>
            <person name="Mathers N."/>
            <person name="Lee C.E."/>
            <person name="Colbourne J.K."/>
            <person name="Biales A."/>
            <person name="Johnston J.S."/>
            <person name="Wellborn G.A."/>
            <person name="Rosendale A.J."/>
            <person name="Cridge A.G."/>
            <person name="Munoz-Torres M.C."/>
            <person name="Bain P.A."/>
            <person name="Manny A.R."/>
            <person name="Major K.M."/>
            <person name="Lambert F.N."/>
            <person name="Vulpe C.D."/>
            <person name="Tuck P."/>
            <person name="Blalock B.J."/>
            <person name="Lin Y.-Y."/>
            <person name="Smith M.E."/>
            <person name="Ochoa-Acuna H."/>
            <person name="Chen M.-J.M."/>
            <person name="Childers C.P."/>
            <person name="Qu J."/>
            <person name="Dugan S."/>
            <person name="Lee S.L."/>
            <person name="Chao H."/>
            <person name="Dinh H."/>
            <person name="Han Y."/>
            <person name="Doddapaneni H."/>
            <person name="Worley K.C."/>
            <person name="Muzny D.M."/>
            <person name="Gibbs R.A."/>
            <person name="Richards S."/>
        </authorList>
    </citation>
    <scope>NUCLEOTIDE SEQUENCE</scope>
    <source>
        <strain evidence="8">HAZT.00-mixed</strain>
        <tissue evidence="8">Whole organism</tissue>
    </source>
</reference>
<dbReference type="SUPFAM" id="SSF51445">
    <property type="entry name" value="(Trans)glycosidases"/>
    <property type="match status" value="1"/>
</dbReference>
<dbReference type="GO" id="GO:0005886">
    <property type="term" value="C:plasma membrane"/>
    <property type="evidence" value="ECO:0007669"/>
    <property type="project" value="TreeGrafter"/>
</dbReference>
<dbReference type="Pfam" id="PF00728">
    <property type="entry name" value="Glyco_hydro_20"/>
    <property type="match status" value="2"/>
</dbReference>
<organism evidence="8">
    <name type="scientific">Hyalella azteca</name>
    <name type="common">Amphipod</name>
    <dbReference type="NCBI Taxonomy" id="294128"/>
    <lineage>
        <taxon>Eukaryota</taxon>
        <taxon>Metazoa</taxon>
        <taxon>Ecdysozoa</taxon>
        <taxon>Arthropoda</taxon>
        <taxon>Crustacea</taxon>
        <taxon>Multicrustacea</taxon>
        <taxon>Malacostraca</taxon>
        <taxon>Eumalacostraca</taxon>
        <taxon>Peracarida</taxon>
        <taxon>Amphipoda</taxon>
        <taxon>Senticaudata</taxon>
        <taxon>Talitrida</taxon>
        <taxon>Talitroidea</taxon>
        <taxon>Hyalellidae</taxon>
        <taxon>Hyalella</taxon>
    </lineage>
</organism>
<dbReference type="GO" id="GO:0030203">
    <property type="term" value="P:glycosaminoglycan metabolic process"/>
    <property type="evidence" value="ECO:0007669"/>
    <property type="project" value="TreeGrafter"/>
</dbReference>
<dbReference type="EC" id="3.2.1.52" evidence="3"/>
<dbReference type="PANTHER" id="PTHR22600">
    <property type="entry name" value="BETA-HEXOSAMINIDASE"/>
    <property type="match status" value="1"/>
</dbReference>
<evidence type="ECO:0000259" key="7">
    <source>
        <dbReference type="PROSITE" id="PS50206"/>
    </source>
</evidence>
<dbReference type="OrthoDB" id="428480at2759"/>
<dbReference type="PROSITE" id="PS50206">
    <property type="entry name" value="RHODANESE_3"/>
    <property type="match status" value="1"/>
</dbReference>
<evidence type="ECO:0000256" key="1">
    <source>
        <dbReference type="ARBA" id="ARBA00001231"/>
    </source>
</evidence>
<gene>
    <name evidence="8" type="ORF">HAZT_HAZT010950</name>
</gene>
<reference evidence="8" key="1">
    <citation type="submission" date="2014-08" db="EMBL/GenBank/DDBJ databases">
        <authorList>
            <person name="Murali S."/>
            <person name="Richards S."/>
            <person name="Bandaranaike D."/>
            <person name="Bellair M."/>
            <person name="Blankenburg K."/>
            <person name="Chao H."/>
            <person name="Dinh H."/>
            <person name="Doddapaneni H."/>
            <person name="Dugan-Rocha S."/>
            <person name="Elkadiri S."/>
            <person name="Gnanaolivu R."/>
            <person name="Hughes D."/>
            <person name="Lee S."/>
            <person name="Li M."/>
            <person name="Ming W."/>
            <person name="Munidasa M."/>
            <person name="Muniz J."/>
            <person name="Nguyen L."/>
            <person name="Osuji N."/>
            <person name="Pu L.-L."/>
            <person name="Puazo M."/>
            <person name="Skinner E."/>
            <person name="Qu C."/>
            <person name="Quiroz J."/>
            <person name="Raj R."/>
            <person name="Weissenberger G."/>
            <person name="Xin Y."/>
            <person name="Zou X."/>
            <person name="Han Y."/>
            <person name="Worley K."/>
            <person name="Muzny D."/>
            <person name="Gibbs R."/>
        </authorList>
    </citation>
    <scope>NUCLEOTIDE SEQUENCE</scope>
    <source>
        <strain evidence="8">HAZT.00-mixed</strain>
        <tissue evidence="8">Whole organism</tissue>
    </source>
</reference>
<dbReference type="EMBL" id="JQDR03003778">
    <property type="protein sequence ID" value="KAA0202352.1"/>
    <property type="molecule type" value="Genomic_DNA"/>
</dbReference>
<comment type="catalytic activity">
    <reaction evidence="1">
        <text>Hydrolysis of terminal non-reducing N-acetyl-D-hexosamine residues in N-acetyl-beta-D-hexosaminides.</text>
        <dbReference type="EC" id="3.2.1.52"/>
    </reaction>
</comment>
<dbReference type="AlphaFoldDB" id="A0A6A0H9H1"/>
<dbReference type="PANTHER" id="PTHR22600:SF26">
    <property type="entry name" value="BETA-N-ACETYLHEXOSAMINIDASE"/>
    <property type="match status" value="1"/>
</dbReference>
<evidence type="ECO:0000313" key="8">
    <source>
        <dbReference type="EMBL" id="KAA0202352.1"/>
    </source>
</evidence>
<dbReference type="GO" id="GO:0016231">
    <property type="term" value="F:beta-N-acetylglucosaminidase activity"/>
    <property type="evidence" value="ECO:0007669"/>
    <property type="project" value="TreeGrafter"/>
</dbReference>
<proteinExistence type="inferred from homology"/>
<name>A0A6A0H9H1_HYAAZ</name>
<feature type="active site" description="Proton donor" evidence="6">
    <location>
        <position position="196"/>
    </location>
</feature>
<evidence type="ECO:0000256" key="4">
    <source>
        <dbReference type="ARBA" id="ARBA00022729"/>
    </source>
</evidence>
<dbReference type="Gene3D" id="3.20.20.80">
    <property type="entry name" value="Glycosidases"/>
    <property type="match status" value="2"/>
</dbReference>
<comment type="similarity">
    <text evidence="2">Belongs to the glycosyl hydrolase 20 family.</text>
</comment>
<dbReference type="PRINTS" id="PR00738">
    <property type="entry name" value="GLHYDRLASE20"/>
</dbReference>
<feature type="domain" description="Rhodanese" evidence="7">
    <location>
        <begin position="205"/>
        <end position="226"/>
    </location>
</feature>
<evidence type="ECO:0000256" key="5">
    <source>
        <dbReference type="ARBA" id="ARBA00022801"/>
    </source>
</evidence>
<keyword evidence="4" id="KW-0732">Signal</keyword>
<dbReference type="Proteomes" id="UP000711488">
    <property type="component" value="Unassembled WGS sequence"/>
</dbReference>
<protein>
    <recommendedName>
        <fullName evidence="3">beta-N-acetylhexosaminidase</fullName>
        <ecNumber evidence="3">3.2.1.52</ecNumber>
    </recommendedName>
</protein>
<dbReference type="InterPro" id="IPR017853">
    <property type="entry name" value="GH"/>
</dbReference>